<dbReference type="SUPFAM" id="SSF53092">
    <property type="entry name" value="Creatinase/prolidase N-terminal domain"/>
    <property type="match status" value="1"/>
</dbReference>
<dbReference type="PANTHER" id="PTHR43763:SF6">
    <property type="entry name" value="XAA-PRO AMINOPEPTIDASE 1"/>
    <property type="match status" value="1"/>
</dbReference>
<proteinExistence type="predicted"/>
<dbReference type="Proteomes" id="UP000824083">
    <property type="component" value="Unassembled WGS sequence"/>
</dbReference>
<accession>A0A9D1IIS9</accession>
<feature type="domain" description="Creatinase N-terminal" evidence="1">
    <location>
        <begin position="44"/>
        <end position="133"/>
    </location>
</feature>
<dbReference type="Pfam" id="PF01321">
    <property type="entry name" value="Creatinase_N"/>
    <property type="match status" value="1"/>
</dbReference>
<dbReference type="InterPro" id="IPR050422">
    <property type="entry name" value="X-Pro_aminopeptidase_P"/>
</dbReference>
<evidence type="ECO:0000259" key="1">
    <source>
        <dbReference type="Pfam" id="PF01321"/>
    </source>
</evidence>
<evidence type="ECO:0000313" key="3">
    <source>
        <dbReference type="Proteomes" id="UP000824083"/>
    </source>
</evidence>
<keyword evidence="2" id="KW-0031">Aminopeptidase</keyword>
<evidence type="ECO:0000313" key="2">
    <source>
        <dbReference type="EMBL" id="HIU36847.1"/>
    </source>
</evidence>
<reference evidence="2" key="2">
    <citation type="journal article" date="2021" name="PeerJ">
        <title>Extensive microbial diversity within the chicken gut microbiome revealed by metagenomics and culture.</title>
        <authorList>
            <person name="Gilroy R."/>
            <person name="Ravi A."/>
            <person name="Getino M."/>
            <person name="Pursley I."/>
            <person name="Horton D.L."/>
            <person name="Alikhan N.F."/>
            <person name="Baker D."/>
            <person name="Gharbi K."/>
            <person name="Hall N."/>
            <person name="Watson M."/>
            <person name="Adriaenssens E.M."/>
            <person name="Foster-Nyarko E."/>
            <person name="Jarju S."/>
            <person name="Secka A."/>
            <person name="Antonio M."/>
            <person name="Oren A."/>
            <person name="Chaudhuri R.R."/>
            <person name="La Ragione R."/>
            <person name="Hildebrand F."/>
            <person name="Pallen M.J."/>
        </authorList>
    </citation>
    <scope>NUCLEOTIDE SEQUENCE</scope>
    <source>
        <strain evidence="2">7463</strain>
    </source>
</reference>
<dbReference type="InterPro" id="IPR000587">
    <property type="entry name" value="Creatinase_N"/>
</dbReference>
<dbReference type="AlphaFoldDB" id="A0A9D1IIS9"/>
<name>A0A9D1IIS9_9BURK</name>
<dbReference type="Pfam" id="PF16189">
    <property type="entry name" value="Creatinase_N_2"/>
    <property type="match status" value="1"/>
</dbReference>
<protein>
    <submittedName>
        <fullName evidence="2">Aminopeptidase P family N-terminal domain-containing protein</fullName>
    </submittedName>
</protein>
<dbReference type="PANTHER" id="PTHR43763">
    <property type="entry name" value="XAA-PRO AMINOPEPTIDASE 1"/>
    <property type="match status" value="1"/>
</dbReference>
<sequence>MSEIQSRLNVLRQAVHRLGANAFYCALSDAHLSEYIQEADQLPTFLSGFTGSNAKLLVTDDEALLWTDSRYWEQAGNELDGSGIVLMKEGAAETPSASDWLKEKKKTTPVRLLAPLSTVSLSAYEALKESVTAILDFDDKAINGVWPNREPRVTNPLYIHRASSVSASDKLKRLQAFVSQEEKSRRNAKLLLTRLDDIAWLTNLRGSDIAFNPVFLSWALVGSNSATIFLDQAVLSDDIQSHLIQS</sequence>
<keyword evidence="2" id="KW-0378">Hydrolase</keyword>
<feature type="non-terminal residue" evidence="2">
    <location>
        <position position="246"/>
    </location>
</feature>
<organism evidence="2 3">
    <name type="scientific">Candidatus Aphodousia faecigallinarum</name>
    <dbReference type="NCBI Taxonomy" id="2840677"/>
    <lineage>
        <taxon>Bacteria</taxon>
        <taxon>Pseudomonadati</taxon>
        <taxon>Pseudomonadota</taxon>
        <taxon>Betaproteobacteria</taxon>
        <taxon>Burkholderiales</taxon>
        <taxon>Sutterellaceae</taxon>
        <taxon>Sutterellaceae incertae sedis</taxon>
        <taxon>Candidatus Aphodousia</taxon>
    </lineage>
</organism>
<comment type="caution">
    <text evidence="2">The sequence shown here is derived from an EMBL/GenBank/DDBJ whole genome shotgun (WGS) entry which is preliminary data.</text>
</comment>
<dbReference type="EMBL" id="DVMY01000022">
    <property type="protein sequence ID" value="HIU36847.1"/>
    <property type="molecule type" value="Genomic_DNA"/>
</dbReference>
<reference evidence="2" key="1">
    <citation type="submission" date="2020-10" db="EMBL/GenBank/DDBJ databases">
        <authorList>
            <person name="Gilroy R."/>
        </authorList>
    </citation>
    <scope>NUCLEOTIDE SEQUENCE</scope>
    <source>
        <strain evidence="2">7463</strain>
    </source>
</reference>
<dbReference type="InterPro" id="IPR029149">
    <property type="entry name" value="Creatin/AminoP/Spt16_N"/>
</dbReference>
<dbReference type="GO" id="GO:0004177">
    <property type="term" value="F:aminopeptidase activity"/>
    <property type="evidence" value="ECO:0007669"/>
    <property type="project" value="UniProtKB-KW"/>
</dbReference>
<dbReference type="Gene3D" id="3.40.350.10">
    <property type="entry name" value="Creatinase/prolidase N-terminal domain"/>
    <property type="match status" value="2"/>
</dbReference>
<gene>
    <name evidence="2" type="ORF">IAC56_00995</name>
</gene>
<keyword evidence="2" id="KW-0645">Protease</keyword>